<dbReference type="Pfam" id="PF21365">
    <property type="entry name" value="Glyco_hydro_31_3rd"/>
    <property type="match status" value="1"/>
</dbReference>
<dbReference type="Proteomes" id="UP000191672">
    <property type="component" value="Unassembled WGS sequence"/>
</dbReference>
<evidence type="ECO:0000256" key="1">
    <source>
        <dbReference type="ARBA" id="ARBA00007806"/>
    </source>
</evidence>
<dbReference type="STRING" id="416450.A0A1V6QI76"/>
<dbReference type="GO" id="GO:0004553">
    <property type="term" value="F:hydrolase activity, hydrolyzing O-glycosyl compounds"/>
    <property type="evidence" value="ECO:0007669"/>
    <property type="project" value="InterPro"/>
</dbReference>
<dbReference type="PANTHER" id="PTHR46959">
    <property type="entry name" value="SULFOQUINOVOSIDASE"/>
    <property type="match status" value="1"/>
</dbReference>
<dbReference type="InterPro" id="IPR048395">
    <property type="entry name" value="Glyco_hydro_31_C"/>
</dbReference>
<dbReference type="SUPFAM" id="SSF74650">
    <property type="entry name" value="Galactose mutarotase-like"/>
    <property type="match status" value="1"/>
</dbReference>
<sequence length="1381" mass="154157">MRSPGSWLWASLVASAAPSLAIYAPLNLGNGFKLTANEKANHLSITQDGRPIWDTVPGKGFLSASAGDDEIIAANGNFKINEVDQKKCTGQQIIKVDLRQWHGSANDHAAVIEGHLTGCGDATASFTVAFWVPSQFPNRIAFRANVDSDSDATKLYLTYRSSPAEDFYGLGGQASFASLKNQTVPIFSREQGVGRGDQPTTDLESKDSFFAGGDRFTTYSAIPQYISSLARVFHLTQESSAYATFNFTDARAVTVRYSGLDVDGYFMQAENMLHGITMLTDYTGRMPELPKWVDTGAVLGIQGGQSKVNRIVDQGLNLTTPIAAVWLQDWSGTHSQSVSYMSLNVSRLWWNWESDSKLYPTWNEFVQNLRDDHNVRTLSYINPFLANVSSKPDGFNSNLYEEATKGGYMIQNYTTNDTSVISSGPGLDAGILDLTNPAGRSWFKNVLLSQVWNANISGFMTDFGEYTPIYPDTRFANKSIDPLVYHNTYPREWAALHHWIGKSVPNFADAILFHRSCAMAANRYMNLYWAGDQDTNWGVNDGIKSSVTVMGHMGLSGYAHGHTEIGGYTTTWNSNGVVNRSAELLGRWGELSAVASTVFRTHEGNVPQVNAQFYSNSSTYSWFSYNARMFTSLAAYRRRILDTESKKLGWPLLRMPVIYHPNDVKAKAISYESFYLGADLYVAPVLDPGHTSVKVYFPGKKQTFTHVWSGKKYHGGQTARVSAPYGKPAVFLVNETKNPDLAEFLQFVRKENGTVIHRHLYEFYRYVANSSWIGGDQEYSELNEALPYWLNAIVPLSFTLQDDRLKGDIKTVVNKILDLIQPDGWIGPETIETGNRLIWARTLVFLGLTNLVDADPETYQEPILDALYGFNELMNSMLKNNGTGMIYHDGDQASADDFIWFRSRSQDMVVSLQWMLDYHPGNSSKVLRDNIRLIHEFSFHWEGWYTEQSYIKEDLNSVPMDLADQEWPFLHGVTAAEALKYAAVFRRSTHNDSLITTAKNGVDWTFKYHGSASGSILADERLAGLNPFYGSELCTDVETIYSLAYNYFAIGDPDYADRTELAAFNALPAAMWPDWTSHQYMTEPNQPFSKNLSASPFWNVNTVGQTFGIEPNYPCCTVNHPQGLPKFTMYSFLKNGENGLVHALLSPGKVRTKINDKAVIVDCQTDYPFNTSLSYTVDSETPFDFYLRVPKWSTGIKINDEPSQSDTTTGLTKIPIQTGETTLTYSIGREIQTESRANDTIAIYHGPILYSLHIDSIVRTSPPAYYDTQQQWPEGTYPLQMQDHSMINGTEWNVAIDPSTLSFHSGSGELPKPTFDDGKLPMYITAKACSIDWPLFEGSVPASPPGKGERVCLGDSFVATLRPYGSSKLHMSDLPTIELGN</sequence>
<feature type="domain" description="Glycoside hydrolase family 31 TIM barrel" evidence="3">
    <location>
        <begin position="306"/>
        <end position="613"/>
    </location>
</feature>
<evidence type="ECO:0000313" key="5">
    <source>
        <dbReference type="EMBL" id="OQD88702.1"/>
    </source>
</evidence>
<dbReference type="CDD" id="cd14752">
    <property type="entry name" value="GH31_N"/>
    <property type="match status" value="1"/>
</dbReference>
<dbReference type="SUPFAM" id="SSF51011">
    <property type="entry name" value="Glycosyl hydrolase domain"/>
    <property type="match status" value="1"/>
</dbReference>
<evidence type="ECO:0000313" key="6">
    <source>
        <dbReference type="Proteomes" id="UP000191672"/>
    </source>
</evidence>
<dbReference type="Pfam" id="PF01055">
    <property type="entry name" value="Glyco_hydro_31_2nd"/>
    <property type="match status" value="1"/>
</dbReference>
<comment type="similarity">
    <text evidence="1">Belongs to the glycosyl hydrolase 31 family.</text>
</comment>
<feature type="chain" id="PRO_5012799721" description="Alpha-glucosidase" evidence="2">
    <location>
        <begin position="22"/>
        <end position="1381"/>
    </location>
</feature>
<evidence type="ECO:0008006" key="7">
    <source>
        <dbReference type="Google" id="ProtNLM"/>
    </source>
</evidence>
<comment type="caution">
    <text evidence="5">The sequence shown here is derived from an EMBL/GenBank/DDBJ whole genome shotgun (WGS) entry which is preliminary data.</text>
</comment>
<dbReference type="EMBL" id="MDYN01000003">
    <property type="protein sequence ID" value="OQD88702.1"/>
    <property type="molecule type" value="Genomic_DNA"/>
</dbReference>
<dbReference type="InterPro" id="IPR013780">
    <property type="entry name" value="Glyco_hydro_b"/>
</dbReference>
<dbReference type="SUPFAM" id="SSF51445">
    <property type="entry name" value="(Trans)glycosidases"/>
    <property type="match status" value="1"/>
</dbReference>
<name>A0A1V6QI76_9EURO</name>
<feature type="signal peptide" evidence="2">
    <location>
        <begin position="1"/>
        <end position="21"/>
    </location>
</feature>
<dbReference type="InterPro" id="IPR052990">
    <property type="entry name" value="Sulfoquinovosidase_GH31"/>
</dbReference>
<proteinExistence type="inferred from homology"/>
<gene>
    <name evidence="5" type="ORF">PENANT_c003G05583</name>
</gene>
<dbReference type="PANTHER" id="PTHR46959:SF2">
    <property type="entry name" value="SULFOQUINOVOSIDASE"/>
    <property type="match status" value="1"/>
</dbReference>
<dbReference type="InterPro" id="IPR000322">
    <property type="entry name" value="Glyco_hydro_31_TIM"/>
</dbReference>
<dbReference type="InterPro" id="IPR017853">
    <property type="entry name" value="GH"/>
</dbReference>
<evidence type="ECO:0000259" key="3">
    <source>
        <dbReference type="Pfam" id="PF01055"/>
    </source>
</evidence>
<organism evidence="5 6">
    <name type="scientific">Penicillium antarcticum</name>
    <dbReference type="NCBI Taxonomy" id="416450"/>
    <lineage>
        <taxon>Eukaryota</taxon>
        <taxon>Fungi</taxon>
        <taxon>Dikarya</taxon>
        <taxon>Ascomycota</taxon>
        <taxon>Pezizomycotina</taxon>
        <taxon>Eurotiomycetes</taxon>
        <taxon>Eurotiomycetidae</taxon>
        <taxon>Eurotiales</taxon>
        <taxon>Aspergillaceae</taxon>
        <taxon>Penicillium</taxon>
    </lineage>
</organism>
<protein>
    <recommendedName>
        <fullName evidence="7">Alpha-glucosidase</fullName>
    </recommendedName>
</protein>
<dbReference type="GO" id="GO:0030246">
    <property type="term" value="F:carbohydrate binding"/>
    <property type="evidence" value="ECO:0007669"/>
    <property type="project" value="InterPro"/>
</dbReference>
<evidence type="ECO:0000256" key="2">
    <source>
        <dbReference type="SAM" id="SignalP"/>
    </source>
</evidence>
<evidence type="ECO:0000259" key="4">
    <source>
        <dbReference type="Pfam" id="PF21365"/>
    </source>
</evidence>
<dbReference type="Gene3D" id="2.60.40.1760">
    <property type="entry name" value="glycosyl hydrolase (family 31)"/>
    <property type="match status" value="1"/>
</dbReference>
<feature type="domain" description="Glycosyl hydrolase family 31 C-terminal" evidence="4">
    <location>
        <begin position="649"/>
        <end position="731"/>
    </location>
</feature>
<keyword evidence="6" id="KW-1185">Reference proteome</keyword>
<dbReference type="Gene3D" id="3.20.20.80">
    <property type="entry name" value="Glycosidases"/>
    <property type="match status" value="1"/>
</dbReference>
<dbReference type="InterPro" id="IPR011013">
    <property type="entry name" value="Gal_mutarotase_sf_dom"/>
</dbReference>
<reference evidence="6" key="1">
    <citation type="journal article" date="2017" name="Nat. Microbiol.">
        <title>Global analysis of biosynthetic gene clusters reveals vast potential of secondary metabolite production in Penicillium species.</title>
        <authorList>
            <person name="Nielsen J.C."/>
            <person name="Grijseels S."/>
            <person name="Prigent S."/>
            <person name="Ji B."/>
            <person name="Dainat J."/>
            <person name="Nielsen K.F."/>
            <person name="Frisvad J.C."/>
            <person name="Workman M."/>
            <person name="Nielsen J."/>
        </authorList>
    </citation>
    <scope>NUCLEOTIDE SEQUENCE [LARGE SCALE GENOMIC DNA]</scope>
    <source>
        <strain evidence="6">IBT 31811</strain>
    </source>
</reference>
<keyword evidence="2" id="KW-0732">Signal</keyword>
<dbReference type="GO" id="GO:0005975">
    <property type="term" value="P:carbohydrate metabolic process"/>
    <property type="evidence" value="ECO:0007669"/>
    <property type="project" value="InterPro"/>
</dbReference>
<accession>A0A1V6QI76</accession>
<dbReference type="Gene3D" id="2.60.40.1180">
    <property type="entry name" value="Golgi alpha-mannosidase II"/>
    <property type="match status" value="1"/>
</dbReference>